<dbReference type="Proteomes" id="UP000515153">
    <property type="component" value="Unplaced"/>
</dbReference>
<sequence>MPRAWNAEAERDLILASWAGTSTGPVRPDWPRTIEIMKAWGYDFSGEALKSRWSKTILKEFKSKQEIAIATIAGKAPAGLTKSPSKRKASASGSGDSPARKGRSTPKKTAVKKEDFDEVANTYLQGSIEGDDTEDNEGDNEGTTSPLPRRLNPRRSVSQPPTYKEEKLEGERSEDSDSAT</sequence>
<feature type="compositionally biased region" description="Basic residues" evidence="1">
    <location>
        <begin position="100"/>
        <end position="110"/>
    </location>
</feature>
<reference evidence="3" key="3">
    <citation type="submission" date="2025-08" db="UniProtKB">
        <authorList>
            <consortium name="RefSeq"/>
        </authorList>
    </citation>
    <scope>IDENTIFICATION</scope>
    <source>
        <strain evidence="3">NI907</strain>
    </source>
</reference>
<feature type="region of interest" description="Disordered" evidence="1">
    <location>
        <begin position="73"/>
        <end position="180"/>
    </location>
</feature>
<protein>
    <recommendedName>
        <fullName evidence="4">Myb-like domain-containing protein</fullName>
    </recommendedName>
</protein>
<dbReference type="KEGG" id="pgri:PgNI_09722"/>
<organism evidence="2 3">
    <name type="scientific">Pyricularia grisea</name>
    <name type="common">Crabgrass-specific blast fungus</name>
    <name type="synonym">Magnaporthe grisea</name>
    <dbReference type="NCBI Taxonomy" id="148305"/>
    <lineage>
        <taxon>Eukaryota</taxon>
        <taxon>Fungi</taxon>
        <taxon>Dikarya</taxon>
        <taxon>Ascomycota</taxon>
        <taxon>Pezizomycotina</taxon>
        <taxon>Sordariomycetes</taxon>
        <taxon>Sordariomycetidae</taxon>
        <taxon>Magnaporthales</taxon>
        <taxon>Pyriculariaceae</taxon>
        <taxon>Pyricularia</taxon>
    </lineage>
</organism>
<evidence type="ECO:0000256" key="1">
    <source>
        <dbReference type="SAM" id="MobiDB-lite"/>
    </source>
</evidence>
<feature type="compositionally biased region" description="Acidic residues" evidence="1">
    <location>
        <begin position="129"/>
        <end position="140"/>
    </location>
</feature>
<evidence type="ECO:0000313" key="2">
    <source>
        <dbReference type="Proteomes" id="UP000515153"/>
    </source>
</evidence>
<dbReference type="AlphaFoldDB" id="A0A6P8AS44"/>
<gene>
    <name evidence="3" type="ORF">PgNI_09722</name>
</gene>
<keyword evidence="2" id="KW-1185">Reference proteome</keyword>
<dbReference type="GeneID" id="41964612"/>
<accession>A0A6P8AS44</accession>
<name>A0A6P8AS44_PYRGI</name>
<reference evidence="3" key="2">
    <citation type="submission" date="2019-10" db="EMBL/GenBank/DDBJ databases">
        <authorList>
            <consortium name="NCBI Genome Project"/>
        </authorList>
    </citation>
    <scope>NUCLEOTIDE SEQUENCE</scope>
    <source>
        <strain evidence="3">NI907</strain>
    </source>
</reference>
<dbReference type="OrthoDB" id="5231339at2759"/>
<evidence type="ECO:0008006" key="4">
    <source>
        <dbReference type="Google" id="ProtNLM"/>
    </source>
</evidence>
<reference evidence="3" key="1">
    <citation type="journal article" date="2019" name="Mol. Biol. Evol.">
        <title>Blast fungal genomes show frequent chromosomal changes, gene gains and losses, and effector gene turnover.</title>
        <authorList>
            <person name="Gomez Luciano L.B."/>
            <person name="Jason Tsai I."/>
            <person name="Chuma I."/>
            <person name="Tosa Y."/>
            <person name="Chen Y.H."/>
            <person name="Li J.Y."/>
            <person name="Li M.Y."/>
            <person name="Jade Lu M.Y."/>
            <person name="Nakayashiki H."/>
            <person name="Li W.H."/>
        </authorList>
    </citation>
    <scope>NUCLEOTIDE SEQUENCE</scope>
    <source>
        <strain evidence="3">NI907</strain>
    </source>
</reference>
<proteinExistence type="predicted"/>
<feature type="compositionally biased region" description="Low complexity" evidence="1">
    <location>
        <begin position="141"/>
        <end position="150"/>
    </location>
</feature>
<dbReference type="RefSeq" id="XP_030977699.1">
    <property type="nucleotide sequence ID" value="XM_031129704.1"/>
</dbReference>
<evidence type="ECO:0000313" key="3">
    <source>
        <dbReference type="RefSeq" id="XP_030977699.1"/>
    </source>
</evidence>
<feature type="compositionally biased region" description="Basic and acidic residues" evidence="1">
    <location>
        <begin position="163"/>
        <end position="180"/>
    </location>
</feature>